<evidence type="ECO:0000256" key="8">
    <source>
        <dbReference type="ARBA" id="ARBA00023065"/>
    </source>
</evidence>
<evidence type="ECO:0000256" key="1">
    <source>
        <dbReference type="ARBA" id="ARBA00004141"/>
    </source>
</evidence>
<evidence type="ECO:0000313" key="15">
    <source>
        <dbReference type="Proteomes" id="UP001054945"/>
    </source>
</evidence>
<keyword evidence="6 13" id="KW-1133">Transmembrane helix</keyword>
<keyword evidence="5 12" id="KW-0812">Transmembrane</keyword>
<organism evidence="14 15">
    <name type="scientific">Caerostris extrusa</name>
    <name type="common">Bark spider</name>
    <name type="synonym">Caerostris bankana</name>
    <dbReference type="NCBI Taxonomy" id="172846"/>
    <lineage>
        <taxon>Eukaryota</taxon>
        <taxon>Metazoa</taxon>
        <taxon>Ecdysozoa</taxon>
        <taxon>Arthropoda</taxon>
        <taxon>Chelicerata</taxon>
        <taxon>Arachnida</taxon>
        <taxon>Araneae</taxon>
        <taxon>Araneomorphae</taxon>
        <taxon>Entelegynae</taxon>
        <taxon>Araneoidea</taxon>
        <taxon>Araneidae</taxon>
        <taxon>Caerostris</taxon>
    </lineage>
</organism>
<gene>
    <name evidence="14" type="primary">ASIC1</name>
    <name evidence="14" type="ORF">CEXT_486471</name>
</gene>
<sequence length="265" mass="30644">MSSSIYSVAQIGLSQFFLSKFLWFLVLITCLFGSFYKIQKFCHAYLQYPVNINLQVDQSKSLEFPAVTICNLNRLLQEYDGRTDLGVPLVLSESNSLYSCEKTTNVSHTSDKNKDMKWQFLQEYYGMSETKRSKRGHKPLYYVTECSFKGQKCDKTHLTFFYNWQFGNCVTFNKNNSLRISEIGFGSGLTLMLDLESDYYLDTTHTVGAKVVIQDSDEIQVQKMMDSSSVLDSRLQSLSSRLFIYDFQVRTKTNVWITNLKQVIP</sequence>
<dbReference type="PANTHER" id="PTHR11690">
    <property type="entry name" value="AMILORIDE-SENSITIVE SODIUM CHANNEL-RELATED"/>
    <property type="match status" value="1"/>
</dbReference>
<accession>A0AAV4SQ16</accession>
<dbReference type="GO" id="GO:0015280">
    <property type="term" value="F:ligand-gated sodium channel activity"/>
    <property type="evidence" value="ECO:0007669"/>
    <property type="project" value="TreeGrafter"/>
</dbReference>
<dbReference type="Pfam" id="PF00858">
    <property type="entry name" value="ASC"/>
    <property type="match status" value="1"/>
</dbReference>
<evidence type="ECO:0000256" key="5">
    <source>
        <dbReference type="ARBA" id="ARBA00022692"/>
    </source>
</evidence>
<protein>
    <submittedName>
        <fullName evidence="14">Acid-sensing ion channel 1</fullName>
    </submittedName>
</protein>
<evidence type="ECO:0000256" key="3">
    <source>
        <dbReference type="ARBA" id="ARBA00022448"/>
    </source>
</evidence>
<keyword evidence="9 13" id="KW-0472">Membrane</keyword>
<keyword evidence="7" id="KW-0915">Sodium</keyword>
<evidence type="ECO:0000256" key="13">
    <source>
        <dbReference type="SAM" id="Phobius"/>
    </source>
</evidence>
<evidence type="ECO:0000256" key="7">
    <source>
        <dbReference type="ARBA" id="ARBA00023053"/>
    </source>
</evidence>
<dbReference type="PANTHER" id="PTHR11690:SF248">
    <property type="entry name" value="PICKPOCKET 17, ISOFORM A"/>
    <property type="match status" value="1"/>
</dbReference>
<evidence type="ECO:0000256" key="11">
    <source>
        <dbReference type="ARBA" id="ARBA00023303"/>
    </source>
</evidence>
<comment type="similarity">
    <text evidence="2 12">Belongs to the amiloride-sensitive sodium channel (TC 1.A.6) family.</text>
</comment>
<dbReference type="Proteomes" id="UP001054945">
    <property type="component" value="Unassembled WGS sequence"/>
</dbReference>
<evidence type="ECO:0000313" key="14">
    <source>
        <dbReference type="EMBL" id="GIY36195.1"/>
    </source>
</evidence>
<keyword evidence="4 12" id="KW-0894">Sodium channel</keyword>
<keyword evidence="3 12" id="KW-0813">Transport</keyword>
<keyword evidence="11 12" id="KW-0407">Ion channel</keyword>
<keyword evidence="10 12" id="KW-0739">Sodium transport</keyword>
<proteinExistence type="inferred from homology"/>
<evidence type="ECO:0000256" key="2">
    <source>
        <dbReference type="ARBA" id="ARBA00007193"/>
    </source>
</evidence>
<dbReference type="PRINTS" id="PR01078">
    <property type="entry name" value="AMINACHANNEL"/>
</dbReference>
<dbReference type="EMBL" id="BPLR01010020">
    <property type="protein sequence ID" value="GIY36195.1"/>
    <property type="molecule type" value="Genomic_DNA"/>
</dbReference>
<keyword evidence="8 12" id="KW-0406">Ion transport</keyword>
<evidence type="ECO:0000256" key="6">
    <source>
        <dbReference type="ARBA" id="ARBA00022989"/>
    </source>
</evidence>
<name>A0AAV4SQ16_CAEEX</name>
<reference evidence="14 15" key="1">
    <citation type="submission" date="2021-06" db="EMBL/GenBank/DDBJ databases">
        <title>Caerostris extrusa draft genome.</title>
        <authorList>
            <person name="Kono N."/>
            <person name="Arakawa K."/>
        </authorList>
    </citation>
    <scope>NUCLEOTIDE SEQUENCE [LARGE SCALE GENOMIC DNA]</scope>
</reference>
<dbReference type="GO" id="GO:0005886">
    <property type="term" value="C:plasma membrane"/>
    <property type="evidence" value="ECO:0007669"/>
    <property type="project" value="TreeGrafter"/>
</dbReference>
<dbReference type="Gene3D" id="2.60.470.10">
    <property type="entry name" value="Acid-sensing ion channels like domains"/>
    <property type="match status" value="1"/>
</dbReference>
<comment type="subcellular location">
    <subcellularLocation>
        <location evidence="1">Membrane</location>
        <topology evidence="1">Multi-pass membrane protein</topology>
    </subcellularLocation>
</comment>
<dbReference type="InterPro" id="IPR001873">
    <property type="entry name" value="ENaC"/>
</dbReference>
<evidence type="ECO:0000256" key="4">
    <source>
        <dbReference type="ARBA" id="ARBA00022461"/>
    </source>
</evidence>
<comment type="caution">
    <text evidence="14">The sequence shown here is derived from an EMBL/GenBank/DDBJ whole genome shotgun (WGS) entry which is preliminary data.</text>
</comment>
<dbReference type="AlphaFoldDB" id="A0AAV4SQ16"/>
<keyword evidence="15" id="KW-1185">Reference proteome</keyword>
<evidence type="ECO:0000256" key="9">
    <source>
        <dbReference type="ARBA" id="ARBA00023136"/>
    </source>
</evidence>
<feature type="transmembrane region" description="Helical" evidence="13">
    <location>
        <begin position="21"/>
        <end position="38"/>
    </location>
</feature>
<evidence type="ECO:0000256" key="12">
    <source>
        <dbReference type="RuleBase" id="RU000679"/>
    </source>
</evidence>
<evidence type="ECO:0000256" key="10">
    <source>
        <dbReference type="ARBA" id="ARBA00023201"/>
    </source>
</evidence>